<accession>A0ABN5W468</accession>
<gene>
    <name evidence="2" type="ORF">JMUB590_1648</name>
</gene>
<keyword evidence="3" id="KW-1185">Reference proteome</keyword>
<keyword evidence="1" id="KW-0812">Transmembrane</keyword>
<evidence type="ECO:0000256" key="1">
    <source>
        <dbReference type="SAM" id="Phobius"/>
    </source>
</evidence>
<evidence type="ECO:0000313" key="2">
    <source>
        <dbReference type="EMBL" id="BBD92706.1"/>
    </source>
</evidence>
<evidence type="ECO:0000313" key="3">
    <source>
        <dbReference type="Proteomes" id="UP000274772"/>
    </source>
</evidence>
<proteinExistence type="predicted"/>
<dbReference type="EMBL" id="AP018586">
    <property type="protein sequence ID" value="BBD92706.1"/>
    <property type="molecule type" value="Genomic_DNA"/>
</dbReference>
<name>A0ABN5W468_9STAP</name>
<reference evidence="2 3" key="1">
    <citation type="submission" date="2018-05" db="EMBL/GenBank/DDBJ databases">
        <title>Complete genome sequencing of three human clinical isolates of Staphylococcus caprae reveals virulence factors similar to those of S. epidermidis and S. capitis.</title>
        <authorList>
            <person name="Watanabe S."/>
            <person name="Cui L."/>
        </authorList>
    </citation>
    <scope>NUCLEOTIDE SEQUENCE [LARGE SCALE GENOMIC DNA]</scope>
    <source>
        <strain evidence="2 3">JMUB590</strain>
    </source>
</reference>
<feature type="transmembrane region" description="Helical" evidence="1">
    <location>
        <begin position="21"/>
        <end position="39"/>
    </location>
</feature>
<keyword evidence="1" id="KW-1133">Transmembrane helix</keyword>
<protein>
    <submittedName>
        <fullName evidence="2">Hypothethical protein</fullName>
    </submittedName>
</protein>
<sequence length="59" mass="7046">MNIVNPLNLSNLCLNNLNFDLIAKNMVFQFTIALSFFIIKKELNLRNRRMEDEYPRVSR</sequence>
<dbReference type="Proteomes" id="UP000274772">
    <property type="component" value="Chromosome"/>
</dbReference>
<organism evidence="2 3">
    <name type="scientific">Staphylococcus caprae</name>
    <dbReference type="NCBI Taxonomy" id="29380"/>
    <lineage>
        <taxon>Bacteria</taxon>
        <taxon>Bacillati</taxon>
        <taxon>Bacillota</taxon>
        <taxon>Bacilli</taxon>
        <taxon>Bacillales</taxon>
        <taxon>Staphylococcaceae</taxon>
        <taxon>Staphylococcus</taxon>
    </lineage>
</organism>
<keyword evidence="1" id="KW-0472">Membrane</keyword>